<evidence type="ECO:0000256" key="5">
    <source>
        <dbReference type="HAMAP-Rule" id="MF_02210"/>
    </source>
</evidence>
<gene>
    <name evidence="5" type="primary">rimI</name>
    <name evidence="7" type="ORF">SAMN05216326_11226</name>
</gene>
<dbReference type="RefSeq" id="WP_090658033.1">
    <property type="nucleotide sequence ID" value="NZ_FOIA01000012.1"/>
</dbReference>
<protein>
    <recommendedName>
        <fullName evidence="5">[Ribosomal protein bS18]-alanine N-acetyltransferase</fullName>
        <ecNumber evidence="5">2.3.1.266</ecNumber>
    </recommendedName>
</protein>
<comment type="catalytic activity">
    <reaction evidence="5">
        <text>N-terminal L-alanyl-[ribosomal protein bS18] + acetyl-CoA = N-terminal N(alpha)-acetyl-L-alanyl-[ribosomal protein bS18] + CoA + H(+)</text>
        <dbReference type="Rhea" id="RHEA:43756"/>
        <dbReference type="Rhea" id="RHEA-COMP:10676"/>
        <dbReference type="Rhea" id="RHEA-COMP:10677"/>
        <dbReference type="ChEBI" id="CHEBI:15378"/>
        <dbReference type="ChEBI" id="CHEBI:57287"/>
        <dbReference type="ChEBI" id="CHEBI:57288"/>
        <dbReference type="ChEBI" id="CHEBI:64718"/>
        <dbReference type="ChEBI" id="CHEBI:83683"/>
        <dbReference type="EC" id="2.3.1.266"/>
    </reaction>
</comment>
<dbReference type="InterPro" id="IPR016181">
    <property type="entry name" value="Acyl_CoA_acyltransferase"/>
</dbReference>
<sequence length="156" mass="17746">MNSVVSQLPHDPVIRKMRESDLRHVILIEREIFLFPWSLENFADSIRAGYLCSVMEASNTLLGYSILLLGPDEAHVLTLGISAQWQKKGLGEKMLRYLIQQSGENHAKSVLLDVRESNHGAARLYRQLGFKQIATRKGYYPAMCGREDALVMRLML</sequence>
<dbReference type="SUPFAM" id="SSF55729">
    <property type="entry name" value="Acyl-CoA N-acyltransferases (Nat)"/>
    <property type="match status" value="1"/>
</dbReference>
<dbReference type="InterPro" id="IPR043690">
    <property type="entry name" value="RimI"/>
</dbReference>
<feature type="binding site" evidence="5">
    <location>
        <position position="118"/>
    </location>
    <ligand>
        <name>acetyl-CoA</name>
        <dbReference type="ChEBI" id="CHEBI:57288"/>
    </ligand>
</feature>
<dbReference type="PROSITE" id="PS51186">
    <property type="entry name" value="GNAT"/>
    <property type="match status" value="1"/>
</dbReference>
<evidence type="ECO:0000256" key="4">
    <source>
        <dbReference type="ARBA" id="ARBA00023315"/>
    </source>
</evidence>
<dbReference type="Gene3D" id="3.40.630.30">
    <property type="match status" value="1"/>
</dbReference>
<dbReference type="OrthoDB" id="9796919at2"/>
<comment type="similarity">
    <text evidence="1 5">Belongs to the acetyltransferase family. RimI subfamily.</text>
</comment>
<keyword evidence="4 5" id="KW-0012">Acyltransferase</keyword>
<dbReference type="PANTHER" id="PTHR43420:SF44">
    <property type="entry name" value="ACETYLTRANSFERASE YPEA"/>
    <property type="match status" value="1"/>
</dbReference>
<feature type="binding site" evidence="5">
    <location>
        <begin position="87"/>
        <end position="92"/>
    </location>
    <ligand>
        <name>acetyl-CoA</name>
        <dbReference type="ChEBI" id="CHEBI:57288"/>
    </ligand>
</feature>
<dbReference type="EMBL" id="FOIA01000012">
    <property type="protein sequence ID" value="SET10949.1"/>
    <property type="molecule type" value="Genomic_DNA"/>
</dbReference>
<evidence type="ECO:0000256" key="2">
    <source>
        <dbReference type="ARBA" id="ARBA00022490"/>
    </source>
</evidence>
<accession>A0A1I0BV77</accession>
<feature type="domain" description="N-acetyltransferase" evidence="6">
    <location>
        <begin position="12"/>
        <end position="156"/>
    </location>
</feature>
<dbReference type="GO" id="GO:0008999">
    <property type="term" value="F:protein-N-terminal-alanine acetyltransferase activity"/>
    <property type="evidence" value="ECO:0007669"/>
    <property type="project" value="UniProtKB-UniRule"/>
</dbReference>
<comment type="function">
    <text evidence="5">Acetylates the N-terminal alanine of ribosomal protein bS18.</text>
</comment>
<dbReference type="Proteomes" id="UP000199345">
    <property type="component" value="Unassembled WGS sequence"/>
</dbReference>
<dbReference type="NCBIfam" id="TIGR01575">
    <property type="entry name" value="rimI"/>
    <property type="match status" value="1"/>
</dbReference>
<dbReference type="GO" id="GO:0005737">
    <property type="term" value="C:cytoplasm"/>
    <property type="evidence" value="ECO:0007669"/>
    <property type="project" value="UniProtKB-SubCell"/>
</dbReference>
<evidence type="ECO:0000313" key="8">
    <source>
        <dbReference type="Proteomes" id="UP000199345"/>
    </source>
</evidence>
<feature type="active site" description="Proton donor" evidence="5">
    <location>
        <position position="125"/>
    </location>
</feature>
<dbReference type="InterPro" id="IPR050680">
    <property type="entry name" value="YpeA/RimI_acetyltransf"/>
</dbReference>
<evidence type="ECO:0000313" key="7">
    <source>
        <dbReference type="EMBL" id="SET10949.1"/>
    </source>
</evidence>
<dbReference type="PANTHER" id="PTHR43420">
    <property type="entry name" value="ACETYLTRANSFERASE"/>
    <property type="match status" value="1"/>
</dbReference>
<evidence type="ECO:0000256" key="1">
    <source>
        <dbReference type="ARBA" id="ARBA00005395"/>
    </source>
</evidence>
<comment type="subcellular location">
    <subcellularLocation>
        <location evidence="5">Cytoplasm</location>
    </subcellularLocation>
</comment>
<dbReference type="InterPro" id="IPR006464">
    <property type="entry name" value="AcTrfase_RimI/Ard1"/>
</dbReference>
<keyword evidence="7" id="KW-0689">Ribosomal protein</keyword>
<organism evidence="7 8">
    <name type="scientific">Nitrosomonas marina</name>
    <dbReference type="NCBI Taxonomy" id="917"/>
    <lineage>
        <taxon>Bacteria</taxon>
        <taxon>Pseudomonadati</taxon>
        <taxon>Pseudomonadota</taxon>
        <taxon>Betaproteobacteria</taxon>
        <taxon>Nitrosomonadales</taxon>
        <taxon>Nitrosomonadaceae</taxon>
        <taxon>Nitrosomonas</taxon>
    </lineage>
</organism>
<dbReference type="HAMAP" id="MF_02210">
    <property type="entry name" value="RimI"/>
    <property type="match status" value="1"/>
</dbReference>
<keyword evidence="8" id="KW-1185">Reference proteome</keyword>
<comment type="caution">
    <text evidence="5">Lacks conserved residue(s) required for the propagation of feature annotation.</text>
</comment>
<keyword evidence="2 5" id="KW-0963">Cytoplasm</keyword>
<name>A0A1I0BV77_9PROT</name>
<evidence type="ECO:0000256" key="3">
    <source>
        <dbReference type="ARBA" id="ARBA00022679"/>
    </source>
</evidence>
<reference evidence="8" key="1">
    <citation type="submission" date="2016-10" db="EMBL/GenBank/DDBJ databases">
        <authorList>
            <person name="Varghese N."/>
            <person name="Submissions S."/>
        </authorList>
    </citation>
    <scope>NUCLEOTIDE SEQUENCE [LARGE SCALE GENOMIC DNA]</scope>
    <source>
        <strain evidence="8">Nm71</strain>
    </source>
</reference>
<dbReference type="EC" id="2.3.1.266" evidence="5"/>
<keyword evidence="3 5" id="KW-0808">Transferase</keyword>
<evidence type="ECO:0000259" key="6">
    <source>
        <dbReference type="PROSITE" id="PS51186"/>
    </source>
</evidence>
<dbReference type="AlphaFoldDB" id="A0A1I0BV77"/>
<dbReference type="GO" id="GO:0005840">
    <property type="term" value="C:ribosome"/>
    <property type="evidence" value="ECO:0007669"/>
    <property type="project" value="UniProtKB-KW"/>
</dbReference>
<feature type="binding site" evidence="5">
    <location>
        <begin position="79"/>
        <end position="81"/>
    </location>
    <ligand>
        <name>acetyl-CoA</name>
        <dbReference type="ChEBI" id="CHEBI:57288"/>
    </ligand>
</feature>
<proteinExistence type="inferred from homology"/>
<keyword evidence="7" id="KW-0687">Ribonucleoprotein</keyword>
<dbReference type="InterPro" id="IPR000182">
    <property type="entry name" value="GNAT_dom"/>
</dbReference>
<dbReference type="Pfam" id="PF00583">
    <property type="entry name" value="Acetyltransf_1"/>
    <property type="match status" value="1"/>
</dbReference>